<organism evidence="1 2">
    <name type="scientific">Chelydra serpentina</name>
    <name type="common">Snapping turtle</name>
    <name type="synonym">Testudo serpentina</name>
    <dbReference type="NCBI Taxonomy" id="8475"/>
    <lineage>
        <taxon>Eukaryota</taxon>
        <taxon>Metazoa</taxon>
        <taxon>Chordata</taxon>
        <taxon>Craniata</taxon>
        <taxon>Vertebrata</taxon>
        <taxon>Euteleostomi</taxon>
        <taxon>Archelosauria</taxon>
        <taxon>Testudinata</taxon>
        <taxon>Testudines</taxon>
        <taxon>Cryptodira</taxon>
        <taxon>Durocryptodira</taxon>
        <taxon>Americhelydia</taxon>
        <taxon>Chelydroidea</taxon>
        <taxon>Chelydridae</taxon>
        <taxon>Chelydra</taxon>
    </lineage>
</organism>
<keyword evidence="2" id="KW-1185">Reference proteome</keyword>
<dbReference type="Proteomes" id="UP000694403">
    <property type="component" value="Unplaced"/>
</dbReference>
<dbReference type="PROSITE" id="PS51450">
    <property type="entry name" value="LRR"/>
    <property type="match status" value="1"/>
</dbReference>
<reference evidence="1" key="2">
    <citation type="submission" date="2025-09" db="UniProtKB">
        <authorList>
            <consortium name="Ensembl"/>
        </authorList>
    </citation>
    <scope>IDENTIFICATION</scope>
</reference>
<sequence>DLWEKQLSLKPSCCIASWSLPLLISLKQLNLDKNGIAEVPYLHQMENSQFSLHPPAAKIGTEAEPCSFPSRFRQTHEQPLQGQLVTEEEQLEYLILQNSQDTDRTGVCPTCS</sequence>
<accession>A0A8C3SW41</accession>
<proteinExistence type="predicted"/>
<dbReference type="InterPro" id="IPR001611">
    <property type="entry name" value="Leu-rich_rpt"/>
</dbReference>
<dbReference type="AlphaFoldDB" id="A0A8C3SW41"/>
<evidence type="ECO:0000313" key="2">
    <source>
        <dbReference type="Proteomes" id="UP000694403"/>
    </source>
</evidence>
<name>A0A8C3SW41_CHESE</name>
<protein>
    <submittedName>
        <fullName evidence="1">Uncharacterized protein</fullName>
    </submittedName>
</protein>
<reference evidence="1" key="1">
    <citation type="submission" date="2025-08" db="UniProtKB">
        <authorList>
            <consortium name="Ensembl"/>
        </authorList>
    </citation>
    <scope>IDENTIFICATION</scope>
</reference>
<evidence type="ECO:0000313" key="1">
    <source>
        <dbReference type="Ensembl" id="ENSCSRP00000018186.1"/>
    </source>
</evidence>
<dbReference type="Ensembl" id="ENSCSRT00000019027.1">
    <property type="protein sequence ID" value="ENSCSRP00000018186.1"/>
    <property type="gene ID" value="ENSCSRG00000013935.1"/>
</dbReference>